<protein>
    <submittedName>
        <fullName evidence="2">Transcriptional regulator, Crp/Fnr family</fullName>
    </submittedName>
</protein>
<dbReference type="OrthoDB" id="335400at2"/>
<dbReference type="KEGG" id="stq:Spith_1431"/>
<dbReference type="SMART" id="SM00100">
    <property type="entry name" value="cNMP"/>
    <property type="match status" value="1"/>
</dbReference>
<dbReference type="RefSeq" id="WP_014625028.1">
    <property type="nucleotide sequence ID" value="NC_017583.1"/>
</dbReference>
<organism evidence="2 3">
    <name type="scientific">Winmispira thermophila (strain ATCC 700085 / DSM 6578 / Z-1203)</name>
    <name type="common">Spirochaeta thermophila</name>
    <dbReference type="NCBI Taxonomy" id="869211"/>
    <lineage>
        <taxon>Bacteria</taxon>
        <taxon>Pseudomonadati</taxon>
        <taxon>Spirochaetota</taxon>
        <taxon>Spirochaetia</taxon>
        <taxon>Winmispirales</taxon>
        <taxon>Winmispiraceae</taxon>
        <taxon>Winmispira</taxon>
    </lineage>
</organism>
<gene>
    <name evidence="2" type="ordered locus">Spith_1431</name>
</gene>
<dbReference type="Gene3D" id="2.60.120.10">
    <property type="entry name" value="Jelly Rolls"/>
    <property type="match status" value="1"/>
</dbReference>
<dbReference type="STRING" id="869211.Spith_1431"/>
<dbReference type="SUPFAM" id="SSF51206">
    <property type="entry name" value="cAMP-binding domain-like"/>
    <property type="match status" value="1"/>
</dbReference>
<dbReference type="GO" id="GO:0003700">
    <property type="term" value="F:DNA-binding transcription factor activity"/>
    <property type="evidence" value="ECO:0007669"/>
    <property type="project" value="TreeGrafter"/>
</dbReference>
<dbReference type="Pfam" id="PF00027">
    <property type="entry name" value="cNMP_binding"/>
    <property type="match status" value="1"/>
</dbReference>
<evidence type="ECO:0000259" key="1">
    <source>
        <dbReference type="PROSITE" id="PS50042"/>
    </source>
</evidence>
<evidence type="ECO:0000313" key="3">
    <source>
        <dbReference type="Proteomes" id="UP000007254"/>
    </source>
</evidence>
<dbReference type="Pfam" id="PF13174">
    <property type="entry name" value="TPR_6"/>
    <property type="match status" value="1"/>
</dbReference>
<dbReference type="InterPro" id="IPR014710">
    <property type="entry name" value="RmlC-like_jellyroll"/>
</dbReference>
<dbReference type="PROSITE" id="PS50042">
    <property type="entry name" value="CNMP_BINDING_3"/>
    <property type="match status" value="1"/>
</dbReference>
<keyword evidence="3" id="KW-1185">Reference proteome</keyword>
<dbReference type="InterPro" id="IPR011990">
    <property type="entry name" value="TPR-like_helical_dom_sf"/>
</dbReference>
<dbReference type="HOGENOM" id="CLU_846407_0_0_12"/>
<proteinExistence type="predicted"/>
<dbReference type="Gene3D" id="1.25.40.10">
    <property type="entry name" value="Tetratricopeptide repeat domain"/>
    <property type="match status" value="1"/>
</dbReference>
<dbReference type="PANTHER" id="PTHR24567">
    <property type="entry name" value="CRP FAMILY TRANSCRIPTIONAL REGULATORY PROTEIN"/>
    <property type="match status" value="1"/>
</dbReference>
<reference evidence="2 3" key="1">
    <citation type="submission" date="2011-06" db="EMBL/GenBank/DDBJ databases">
        <title>The complete genome of Spirochaeta thermophila DSM 6578.</title>
        <authorList>
            <consortium name="US DOE Joint Genome Institute (JGI-PGF)"/>
            <person name="Lucas S."/>
            <person name="Lapidus A."/>
            <person name="Bruce D."/>
            <person name="Goodwin L."/>
            <person name="Pitluck S."/>
            <person name="Peters L."/>
            <person name="Kyrpides N."/>
            <person name="Mavromatis K."/>
            <person name="Ivanova N."/>
            <person name="Mikailova N."/>
            <person name="Pagani I."/>
            <person name="Chertkov O."/>
            <person name="Detter J.C."/>
            <person name="Tapia R."/>
            <person name="Han C."/>
            <person name="Land M."/>
            <person name="Hauser L."/>
            <person name="Markowitz V."/>
            <person name="Cheng J.-F."/>
            <person name="Hugenholtz P."/>
            <person name="Woyke T."/>
            <person name="Wu D."/>
            <person name="Spring S."/>
            <person name="Merkhoffer B."/>
            <person name="Schneider S."/>
            <person name="Klenk H.-P."/>
            <person name="Eisen J.A."/>
        </authorList>
    </citation>
    <scope>NUCLEOTIDE SEQUENCE [LARGE SCALE GENOMIC DNA]</scope>
    <source>
        <strain evidence="3">ATCC 700085 / DSM 6578 / Z-1203</strain>
    </source>
</reference>
<dbReference type="AlphaFoldDB" id="G0GA07"/>
<dbReference type="EMBL" id="CP002903">
    <property type="protein sequence ID" value="AEJ61695.1"/>
    <property type="molecule type" value="Genomic_DNA"/>
</dbReference>
<dbReference type="InterPro" id="IPR019734">
    <property type="entry name" value="TPR_rpt"/>
</dbReference>
<dbReference type="PANTHER" id="PTHR24567:SF74">
    <property type="entry name" value="HTH-TYPE TRANSCRIPTIONAL REGULATOR ARCR"/>
    <property type="match status" value="1"/>
</dbReference>
<name>G0GA07_WINT7</name>
<dbReference type="CDD" id="cd00038">
    <property type="entry name" value="CAP_ED"/>
    <property type="match status" value="1"/>
</dbReference>
<evidence type="ECO:0000313" key="2">
    <source>
        <dbReference type="EMBL" id="AEJ61695.1"/>
    </source>
</evidence>
<dbReference type="InterPro" id="IPR050397">
    <property type="entry name" value="Env_Response_Regulators"/>
</dbReference>
<dbReference type="InterPro" id="IPR018490">
    <property type="entry name" value="cNMP-bd_dom_sf"/>
</dbReference>
<feature type="domain" description="Cyclic nucleotide-binding" evidence="1">
    <location>
        <begin position="1"/>
        <end position="106"/>
    </location>
</feature>
<sequence length="325" mass="36559">MPRTVHYKASSVIYFEGDVGDKAYILREGEIVLTSTDLETGQEVHERIGKGEFFGVKSSVGRYPREETAMVLSDAEVLEFSASEFEGFLLKNPRVMMKMLKVLSRQLRRIHKRVQTLLAVSEEVNPEEGLFSICKYYIEKQQFSQAAYALGRYLAYYPDGVHVEEVKAALARVQAAQARGGTGALSVPSPEPRKPSLSSAEKDFYEAESLFGQERYEEALASFMRIAEGSDQEDVRRRALFESGRCLMAMARYDEVIQHYSRFARDFSDAPETSEALFLIARAYEEKGDGARAGALYRKVLSLPGVSSEVVKKARKALRGLEERV</sequence>
<dbReference type="Proteomes" id="UP000007254">
    <property type="component" value="Chromosome"/>
</dbReference>
<dbReference type="GO" id="GO:0005829">
    <property type="term" value="C:cytosol"/>
    <property type="evidence" value="ECO:0007669"/>
    <property type="project" value="TreeGrafter"/>
</dbReference>
<dbReference type="InterPro" id="IPR000595">
    <property type="entry name" value="cNMP-bd_dom"/>
</dbReference>
<dbReference type="SUPFAM" id="SSF48452">
    <property type="entry name" value="TPR-like"/>
    <property type="match status" value="1"/>
</dbReference>
<accession>G0GA07</accession>